<dbReference type="Proteomes" id="UP000008744">
    <property type="component" value="Unassembled WGS sequence"/>
</dbReference>
<proteinExistence type="predicted"/>
<evidence type="ECO:0000313" key="1">
    <source>
        <dbReference type="EMBL" id="EDW25213.1"/>
    </source>
</evidence>
<keyword evidence="2" id="KW-1185">Reference proteome</keyword>
<sequence length="58" mass="5971">MDLRKGLGGVSAQAQGRRVLMNPRGSVYEVGKISRGIVLGAAFSGASSQGHPLKGFSL</sequence>
<dbReference type="EMBL" id="CH698220">
    <property type="protein sequence ID" value="EDW25213.1"/>
    <property type="molecule type" value="Genomic_DNA"/>
</dbReference>
<dbReference type="HOGENOM" id="CLU_2981248_0_0_1"/>
<evidence type="ECO:0000313" key="2">
    <source>
        <dbReference type="Proteomes" id="UP000008744"/>
    </source>
</evidence>
<organism evidence="2">
    <name type="scientific">Drosophila persimilis</name>
    <name type="common">Fruit fly</name>
    <dbReference type="NCBI Taxonomy" id="7234"/>
    <lineage>
        <taxon>Eukaryota</taxon>
        <taxon>Metazoa</taxon>
        <taxon>Ecdysozoa</taxon>
        <taxon>Arthropoda</taxon>
        <taxon>Hexapoda</taxon>
        <taxon>Insecta</taxon>
        <taxon>Pterygota</taxon>
        <taxon>Neoptera</taxon>
        <taxon>Endopterygota</taxon>
        <taxon>Diptera</taxon>
        <taxon>Brachycera</taxon>
        <taxon>Muscomorpha</taxon>
        <taxon>Ephydroidea</taxon>
        <taxon>Drosophilidae</taxon>
        <taxon>Drosophila</taxon>
        <taxon>Sophophora</taxon>
    </lineage>
</organism>
<protein>
    <submittedName>
        <fullName evidence="1">GL13218</fullName>
    </submittedName>
</protein>
<name>B4IS65_DROPE</name>
<dbReference type="AlphaFoldDB" id="B4IS65"/>
<accession>B4IS65</accession>
<reference evidence="1 2" key="1">
    <citation type="journal article" date="2007" name="Nature">
        <title>Evolution of genes and genomes on the Drosophila phylogeny.</title>
        <authorList>
            <consortium name="Drosophila 12 Genomes Consortium"/>
            <person name="Clark A.G."/>
            <person name="Eisen M.B."/>
            <person name="Smith D.R."/>
            <person name="Bergman C.M."/>
            <person name="Oliver B."/>
            <person name="Markow T.A."/>
            <person name="Kaufman T.C."/>
            <person name="Kellis M."/>
            <person name="Gelbart W."/>
            <person name="Iyer V.N."/>
            <person name="Pollard D.A."/>
            <person name="Sackton T.B."/>
            <person name="Larracuente A.M."/>
            <person name="Singh N.D."/>
            <person name="Abad J.P."/>
            <person name="Abt D.N."/>
            <person name="Adryan B."/>
            <person name="Aguade M."/>
            <person name="Akashi H."/>
            <person name="Anderson W.W."/>
            <person name="Aquadro C.F."/>
            <person name="Ardell D.H."/>
            <person name="Arguello R."/>
            <person name="Artieri C.G."/>
            <person name="Barbash D.A."/>
            <person name="Barker D."/>
            <person name="Barsanti P."/>
            <person name="Batterham P."/>
            <person name="Batzoglou S."/>
            <person name="Begun D."/>
            <person name="Bhutkar A."/>
            <person name="Blanco E."/>
            <person name="Bosak S.A."/>
            <person name="Bradley R.K."/>
            <person name="Brand A.D."/>
            <person name="Brent M.R."/>
            <person name="Brooks A.N."/>
            <person name="Brown R.H."/>
            <person name="Butlin R.K."/>
            <person name="Caggese C."/>
            <person name="Calvi B.R."/>
            <person name="Bernardo de Carvalho A."/>
            <person name="Caspi A."/>
            <person name="Castrezana S."/>
            <person name="Celniker S.E."/>
            <person name="Chang J.L."/>
            <person name="Chapple C."/>
            <person name="Chatterji S."/>
            <person name="Chinwalla A."/>
            <person name="Civetta A."/>
            <person name="Clifton S.W."/>
            <person name="Comeron J.M."/>
            <person name="Costello J.C."/>
            <person name="Coyne J.A."/>
            <person name="Daub J."/>
            <person name="David R.G."/>
            <person name="Delcher A.L."/>
            <person name="Delehaunty K."/>
            <person name="Do C.B."/>
            <person name="Ebling H."/>
            <person name="Edwards K."/>
            <person name="Eickbush T."/>
            <person name="Evans J.D."/>
            <person name="Filipski A."/>
            <person name="Findeiss S."/>
            <person name="Freyhult E."/>
            <person name="Fulton L."/>
            <person name="Fulton R."/>
            <person name="Garcia A.C."/>
            <person name="Gardiner A."/>
            <person name="Garfield D.A."/>
            <person name="Garvin B.E."/>
            <person name="Gibson G."/>
            <person name="Gilbert D."/>
            <person name="Gnerre S."/>
            <person name="Godfrey J."/>
            <person name="Good R."/>
            <person name="Gotea V."/>
            <person name="Gravely B."/>
            <person name="Greenberg A.J."/>
            <person name="Griffiths-Jones S."/>
            <person name="Gross S."/>
            <person name="Guigo R."/>
            <person name="Gustafson E.A."/>
            <person name="Haerty W."/>
            <person name="Hahn M.W."/>
            <person name="Halligan D.L."/>
            <person name="Halpern A.L."/>
            <person name="Halter G.M."/>
            <person name="Han M.V."/>
            <person name="Heger A."/>
            <person name="Hillier L."/>
            <person name="Hinrichs A.S."/>
            <person name="Holmes I."/>
            <person name="Hoskins R.A."/>
            <person name="Hubisz M.J."/>
            <person name="Hultmark D."/>
            <person name="Huntley M.A."/>
            <person name="Jaffe D.B."/>
            <person name="Jagadeeshan S."/>
            <person name="Jeck W.R."/>
            <person name="Johnson J."/>
            <person name="Jones C.D."/>
            <person name="Jordan W.C."/>
            <person name="Karpen G.H."/>
            <person name="Kataoka E."/>
            <person name="Keightley P.D."/>
            <person name="Kheradpour P."/>
            <person name="Kirkness E.F."/>
            <person name="Koerich L.B."/>
            <person name="Kristiansen K."/>
            <person name="Kudrna D."/>
            <person name="Kulathinal R.J."/>
            <person name="Kumar S."/>
            <person name="Kwok R."/>
            <person name="Lander E."/>
            <person name="Langley C.H."/>
            <person name="Lapoint R."/>
            <person name="Lazzaro B.P."/>
            <person name="Lee S.J."/>
            <person name="Levesque L."/>
            <person name="Li R."/>
            <person name="Lin C.F."/>
            <person name="Lin M.F."/>
            <person name="Lindblad-Toh K."/>
            <person name="Llopart A."/>
            <person name="Long M."/>
            <person name="Low L."/>
            <person name="Lozovsky E."/>
            <person name="Lu J."/>
            <person name="Luo M."/>
            <person name="Machado C.A."/>
            <person name="Makalowski W."/>
            <person name="Marzo M."/>
            <person name="Matsuda M."/>
            <person name="Matzkin L."/>
            <person name="McAllister B."/>
            <person name="McBride C.S."/>
            <person name="McKernan B."/>
            <person name="McKernan K."/>
            <person name="Mendez-Lago M."/>
            <person name="Minx P."/>
            <person name="Mollenhauer M.U."/>
            <person name="Montooth K."/>
            <person name="Mount S.M."/>
            <person name="Mu X."/>
            <person name="Myers E."/>
            <person name="Negre B."/>
            <person name="Newfeld S."/>
            <person name="Nielsen R."/>
            <person name="Noor M.A."/>
            <person name="O'Grady P."/>
            <person name="Pachter L."/>
            <person name="Papaceit M."/>
            <person name="Parisi M.J."/>
            <person name="Parisi M."/>
            <person name="Parts L."/>
            <person name="Pedersen J.S."/>
            <person name="Pesole G."/>
            <person name="Phillippy A.M."/>
            <person name="Ponting C.P."/>
            <person name="Pop M."/>
            <person name="Porcelli D."/>
            <person name="Powell J.R."/>
            <person name="Prohaska S."/>
            <person name="Pruitt K."/>
            <person name="Puig M."/>
            <person name="Quesneville H."/>
            <person name="Ram K.R."/>
            <person name="Rand D."/>
            <person name="Rasmussen M.D."/>
            <person name="Reed L.K."/>
            <person name="Reenan R."/>
            <person name="Reily A."/>
            <person name="Remington K.A."/>
            <person name="Rieger T.T."/>
            <person name="Ritchie M.G."/>
            <person name="Robin C."/>
            <person name="Rogers Y.H."/>
            <person name="Rohde C."/>
            <person name="Rozas J."/>
            <person name="Rubenfield M.J."/>
            <person name="Ruiz A."/>
            <person name="Russo S."/>
            <person name="Salzberg S.L."/>
            <person name="Sanchez-Gracia A."/>
            <person name="Saranga D.J."/>
            <person name="Sato H."/>
            <person name="Schaeffer S.W."/>
            <person name="Schatz M.C."/>
            <person name="Schlenke T."/>
            <person name="Schwartz R."/>
            <person name="Segarra C."/>
            <person name="Singh R.S."/>
            <person name="Sirot L."/>
            <person name="Sirota M."/>
            <person name="Sisneros N.B."/>
            <person name="Smith C.D."/>
            <person name="Smith T.F."/>
            <person name="Spieth J."/>
            <person name="Stage D.E."/>
            <person name="Stark A."/>
            <person name="Stephan W."/>
            <person name="Strausberg R.L."/>
            <person name="Strempel S."/>
            <person name="Sturgill D."/>
            <person name="Sutton G."/>
            <person name="Sutton G.G."/>
            <person name="Tao W."/>
            <person name="Teichmann S."/>
            <person name="Tobari Y.N."/>
            <person name="Tomimura Y."/>
            <person name="Tsolas J.M."/>
            <person name="Valente V.L."/>
            <person name="Venter E."/>
            <person name="Venter J.C."/>
            <person name="Vicario S."/>
            <person name="Vieira F.G."/>
            <person name="Vilella A.J."/>
            <person name="Villasante A."/>
            <person name="Walenz B."/>
            <person name="Wang J."/>
            <person name="Wasserman M."/>
            <person name="Watts T."/>
            <person name="Wilson D."/>
            <person name="Wilson R.K."/>
            <person name="Wing R.A."/>
            <person name="Wolfner M.F."/>
            <person name="Wong A."/>
            <person name="Wong G.K."/>
            <person name="Wu C.I."/>
            <person name="Wu G."/>
            <person name="Yamamoto D."/>
            <person name="Yang H.P."/>
            <person name="Yang S.P."/>
            <person name="Yorke J.A."/>
            <person name="Yoshida K."/>
            <person name="Zdobnov E."/>
            <person name="Zhang P."/>
            <person name="Zhang Y."/>
            <person name="Zimin A.V."/>
            <person name="Baldwin J."/>
            <person name="Abdouelleil A."/>
            <person name="Abdulkadir J."/>
            <person name="Abebe A."/>
            <person name="Abera B."/>
            <person name="Abreu J."/>
            <person name="Acer S.C."/>
            <person name="Aftuck L."/>
            <person name="Alexander A."/>
            <person name="An P."/>
            <person name="Anderson E."/>
            <person name="Anderson S."/>
            <person name="Arachi H."/>
            <person name="Azer M."/>
            <person name="Bachantsang P."/>
            <person name="Barry A."/>
            <person name="Bayul T."/>
            <person name="Berlin A."/>
            <person name="Bessette D."/>
            <person name="Bloom T."/>
            <person name="Blye J."/>
            <person name="Boguslavskiy L."/>
            <person name="Bonnet C."/>
            <person name="Boukhgalter B."/>
            <person name="Bourzgui I."/>
            <person name="Brown A."/>
            <person name="Cahill P."/>
            <person name="Channer S."/>
            <person name="Cheshatsang Y."/>
            <person name="Chuda L."/>
            <person name="Citroen M."/>
            <person name="Collymore A."/>
            <person name="Cooke P."/>
            <person name="Costello M."/>
            <person name="D'Aco K."/>
            <person name="Daza R."/>
            <person name="De Haan G."/>
            <person name="DeGray S."/>
            <person name="DeMaso C."/>
            <person name="Dhargay N."/>
            <person name="Dooley K."/>
            <person name="Dooley E."/>
            <person name="Doricent M."/>
            <person name="Dorje P."/>
            <person name="Dorjee K."/>
            <person name="Dupes A."/>
            <person name="Elong R."/>
            <person name="Falk J."/>
            <person name="Farina A."/>
            <person name="Faro S."/>
            <person name="Ferguson D."/>
            <person name="Fisher S."/>
            <person name="Foley C.D."/>
            <person name="Franke A."/>
            <person name="Friedrich D."/>
            <person name="Gadbois L."/>
            <person name="Gearin G."/>
            <person name="Gearin C.R."/>
            <person name="Giannoukos G."/>
            <person name="Goode T."/>
            <person name="Graham J."/>
            <person name="Grandbois E."/>
            <person name="Grewal S."/>
            <person name="Gyaltsen K."/>
            <person name="Hafez N."/>
            <person name="Hagos B."/>
            <person name="Hall J."/>
            <person name="Henson C."/>
            <person name="Hollinger A."/>
            <person name="Honan T."/>
            <person name="Huard M.D."/>
            <person name="Hughes L."/>
            <person name="Hurhula B."/>
            <person name="Husby M.E."/>
            <person name="Kamat A."/>
            <person name="Kanga B."/>
            <person name="Kashin S."/>
            <person name="Khazanovich D."/>
            <person name="Kisner P."/>
            <person name="Lance K."/>
            <person name="Lara M."/>
            <person name="Lee W."/>
            <person name="Lennon N."/>
            <person name="Letendre F."/>
            <person name="LeVine R."/>
            <person name="Lipovsky A."/>
            <person name="Liu X."/>
            <person name="Liu J."/>
            <person name="Liu S."/>
            <person name="Lokyitsang T."/>
            <person name="Lokyitsang Y."/>
            <person name="Lubonja R."/>
            <person name="Lui A."/>
            <person name="MacDonald P."/>
            <person name="Magnisalis V."/>
            <person name="Maru K."/>
            <person name="Matthews C."/>
            <person name="McCusker W."/>
            <person name="McDonough S."/>
            <person name="Mehta T."/>
            <person name="Meldrim J."/>
            <person name="Meneus L."/>
            <person name="Mihai O."/>
            <person name="Mihalev A."/>
            <person name="Mihova T."/>
            <person name="Mittelman R."/>
            <person name="Mlenga V."/>
            <person name="Montmayeur A."/>
            <person name="Mulrain L."/>
            <person name="Navidi A."/>
            <person name="Naylor J."/>
            <person name="Negash T."/>
            <person name="Nguyen T."/>
            <person name="Nguyen N."/>
            <person name="Nicol R."/>
            <person name="Norbu C."/>
            <person name="Norbu N."/>
            <person name="Novod N."/>
            <person name="O'Neill B."/>
            <person name="Osman S."/>
            <person name="Markiewicz E."/>
            <person name="Oyono O.L."/>
            <person name="Patti C."/>
            <person name="Phunkhang P."/>
            <person name="Pierre F."/>
            <person name="Priest M."/>
            <person name="Raghuraman S."/>
            <person name="Rege F."/>
            <person name="Reyes R."/>
            <person name="Rise C."/>
            <person name="Rogov P."/>
            <person name="Ross K."/>
            <person name="Ryan E."/>
            <person name="Settipalli S."/>
            <person name="Shea T."/>
            <person name="Sherpa N."/>
            <person name="Shi L."/>
            <person name="Shih D."/>
            <person name="Sparrow T."/>
            <person name="Spaulding J."/>
            <person name="Stalker J."/>
            <person name="Stange-Thomann N."/>
            <person name="Stavropoulos S."/>
            <person name="Stone C."/>
            <person name="Strader C."/>
            <person name="Tesfaye S."/>
            <person name="Thomson T."/>
            <person name="Thoulutsang Y."/>
            <person name="Thoulutsang D."/>
            <person name="Topham K."/>
            <person name="Topping I."/>
            <person name="Tsamla T."/>
            <person name="Vassiliev H."/>
            <person name="Vo A."/>
            <person name="Wangchuk T."/>
            <person name="Wangdi T."/>
            <person name="Weiand M."/>
            <person name="Wilkinson J."/>
            <person name="Wilson A."/>
            <person name="Yadav S."/>
            <person name="Young G."/>
            <person name="Yu Q."/>
            <person name="Zembek L."/>
            <person name="Zhong D."/>
            <person name="Zimmer A."/>
            <person name="Zwirko Z."/>
            <person name="Jaffe D.B."/>
            <person name="Alvarez P."/>
            <person name="Brockman W."/>
            <person name="Butler J."/>
            <person name="Chin C."/>
            <person name="Gnerre S."/>
            <person name="Grabherr M."/>
            <person name="Kleber M."/>
            <person name="Mauceli E."/>
            <person name="MacCallum I."/>
        </authorList>
    </citation>
    <scope>NUCLEOTIDE SEQUENCE [LARGE SCALE GENOMIC DNA]</scope>
    <source>
        <strain evidence="2">MSH-3 / Tucson 14011-0111.49</strain>
    </source>
</reference>
<gene>
    <name evidence="1" type="primary">Dper\GL13218</name>
    <name evidence="1" type="ORF">Dper_GL13218</name>
</gene>